<dbReference type="AlphaFoldDB" id="A0A9N8EUP5"/>
<dbReference type="Proteomes" id="UP001153069">
    <property type="component" value="Unassembled WGS sequence"/>
</dbReference>
<organism evidence="2 3">
    <name type="scientific">Seminavis robusta</name>
    <dbReference type="NCBI Taxonomy" id="568900"/>
    <lineage>
        <taxon>Eukaryota</taxon>
        <taxon>Sar</taxon>
        <taxon>Stramenopiles</taxon>
        <taxon>Ochrophyta</taxon>
        <taxon>Bacillariophyta</taxon>
        <taxon>Bacillariophyceae</taxon>
        <taxon>Bacillariophycidae</taxon>
        <taxon>Naviculales</taxon>
        <taxon>Naviculaceae</taxon>
        <taxon>Seminavis</taxon>
    </lineage>
</organism>
<feature type="region of interest" description="Disordered" evidence="1">
    <location>
        <begin position="143"/>
        <end position="171"/>
    </location>
</feature>
<proteinExistence type="predicted"/>
<reference evidence="2" key="1">
    <citation type="submission" date="2020-06" db="EMBL/GenBank/DDBJ databases">
        <authorList>
            <consortium name="Plant Systems Biology data submission"/>
        </authorList>
    </citation>
    <scope>NUCLEOTIDE SEQUENCE</scope>
    <source>
        <strain evidence="2">D6</strain>
    </source>
</reference>
<gene>
    <name evidence="2" type="ORF">SEMRO_2017_G311201.1</name>
</gene>
<feature type="region of interest" description="Disordered" evidence="1">
    <location>
        <begin position="1"/>
        <end position="20"/>
    </location>
</feature>
<name>A0A9N8EUP5_9STRA</name>
<feature type="compositionally biased region" description="Polar residues" evidence="1">
    <location>
        <begin position="9"/>
        <end position="19"/>
    </location>
</feature>
<comment type="caution">
    <text evidence="2">The sequence shown here is derived from an EMBL/GenBank/DDBJ whole genome shotgun (WGS) entry which is preliminary data.</text>
</comment>
<protein>
    <submittedName>
        <fullName evidence="2">Uncharacterized protein</fullName>
    </submittedName>
</protein>
<evidence type="ECO:0000256" key="1">
    <source>
        <dbReference type="SAM" id="MobiDB-lite"/>
    </source>
</evidence>
<evidence type="ECO:0000313" key="2">
    <source>
        <dbReference type="EMBL" id="CAB9527556.1"/>
    </source>
</evidence>
<keyword evidence="3" id="KW-1185">Reference proteome</keyword>
<evidence type="ECO:0000313" key="3">
    <source>
        <dbReference type="Proteomes" id="UP001153069"/>
    </source>
</evidence>
<dbReference type="EMBL" id="CAICTM010002015">
    <property type="protein sequence ID" value="CAB9527556.1"/>
    <property type="molecule type" value="Genomic_DNA"/>
</dbReference>
<sequence length="171" mass="18605">MMVSLIYDSPSTWSPSTSGQNYYRPQCRQPQQYMLEHLLAHHGRPKQGCSPVQTGTLSTGTPTSTSTGSPSAAGHVQLPLETETQVPARKFQQHGHPVPNNNTVASYRATAQQLTPQACNRVSQGLTSTVIPKSDLLQRANHNRSQLDKAVSTSPWPWAPNHGPHTTGSMN</sequence>
<feature type="region of interest" description="Disordered" evidence="1">
    <location>
        <begin position="43"/>
        <end position="74"/>
    </location>
</feature>
<accession>A0A9N8EUP5</accession>
<feature type="compositionally biased region" description="Low complexity" evidence="1">
    <location>
        <begin position="54"/>
        <end position="74"/>
    </location>
</feature>